<feature type="region of interest" description="Disordered" evidence="1">
    <location>
        <begin position="35"/>
        <end position="119"/>
    </location>
</feature>
<dbReference type="EMBL" id="CP093348">
    <property type="protein sequence ID" value="WOH03930.1"/>
    <property type="molecule type" value="Genomic_DNA"/>
</dbReference>
<feature type="compositionally biased region" description="Polar residues" evidence="1">
    <location>
        <begin position="60"/>
        <end position="104"/>
    </location>
</feature>
<evidence type="ECO:0000313" key="3">
    <source>
        <dbReference type="EMBL" id="WOH03930.1"/>
    </source>
</evidence>
<dbReference type="Gramene" id="KZM80778">
    <property type="protein sequence ID" value="KZM80778"/>
    <property type="gene ID" value="DCAR_031644"/>
</dbReference>
<proteinExistence type="predicted"/>
<evidence type="ECO:0000313" key="4">
    <source>
        <dbReference type="Proteomes" id="UP000077755"/>
    </source>
</evidence>
<name>A0A175YC17_DAUCS</name>
<reference evidence="3" key="1">
    <citation type="journal article" date="2016" name="Nat. Genet.">
        <title>A high-quality carrot genome assembly provides new insights into carotenoid accumulation and asterid genome evolution.</title>
        <authorList>
            <person name="Iorizzo M."/>
            <person name="Ellison S."/>
            <person name="Senalik D."/>
            <person name="Zeng P."/>
            <person name="Satapoomin P."/>
            <person name="Huang J."/>
            <person name="Bowman M."/>
            <person name="Iovene M."/>
            <person name="Sanseverino W."/>
            <person name="Cavagnaro P."/>
            <person name="Yildiz M."/>
            <person name="Macko-Podgorni A."/>
            <person name="Moranska E."/>
            <person name="Grzebelus E."/>
            <person name="Grzebelus D."/>
            <person name="Ashrafi H."/>
            <person name="Zheng Z."/>
            <person name="Cheng S."/>
            <person name="Spooner D."/>
            <person name="Van Deynze A."/>
            <person name="Simon P."/>
        </authorList>
    </citation>
    <scope>NUCLEOTIDE SEQUENCE</scope>
    <source>
        <tissue evidence="3">Leaf</tissue>
    </source>
</reference>
<keyword evidence="2" id="KW-1133">Transmembrane helix</keyword>
<keyword evidence="2" id="KW-0472">Membrane</keyword>
<organism evidence="3 4">
    <name type="scientific">Daucus carota subsp. sativus</name>
    <name type="common">Carrot</name>
    <dbReference type="NCBI Taxonomy" id="79200"/>
    <lineage>
        <taxon>Eukaryota</taxon>
        <taxon>Viridiplantae</taxon>
        <taxon>Streptophyta</taxon>
        <taxon>Embryophyta</taxon>
        <taxon>Tracheophyta</taxon>
        <taxon>Spermatophyta</taxon>
        <taxon>Magnoliopsida</taxon>
        <taxon>eudicotyledons</taxon>
        <taxon>Gunneridae</taxon>
        <taxon>Pentapetalae</taxon>
        <taxon>asterids</taxon>
        <taxon>campanulids</taxon>
        <taxon>Apiales</taxon>
        <taxon>Apiaceae</taxon>
        <taxon>Apioideae</taxon>
        <taxon>Scandiceae</taxon>
        <taxon>Daucinae</taxon>
        <taxon>Daucus</taxon>
        <taxon>Daucus sect. Daucus</taxon>
    </lineage>
</organism>
<sequence>MDASGDVYCFAVAFYSLLFHGLTITPFAASARKRIAQGPHSPSSTNKDRKRRPPDEEVTNDQSTSTVHDSGVSNKENSNLNFRSAPSTDRASCQSTVITQQAPQPYTADRPFTPSPHSTRQVDLLCHFSEENVMSPSQRRLRRLNLAQGGGEVIRPLQFYRGHRQMDSRVLDTSESSMLKESRRAVSVTVPDINDLDIPKPSWYTQNSATSHVTTSNDAATNTNSTVEKVLNPVPLAGVKNLMQSFDEAGGDDTGDVPPPTPGMSDYSLLDNEDSDDDGPSHIGEYLSDDEDEQTNDSLV</sequence>
<feature type="compositionally biased region" description="Acidic residues" evidence="1">
    <location>
        <begin position="287"/>
        <end position="300"/>
    </location>
</feature>
<gene>
    <name evidence="3" type="ORF">DCAR_0623335</name>
</gene>
<dbReference type="AlphaFoldDB" id="A0A175YC17"/>
<evidence type="ECO:0000256" key="1">
    <source>
        <dbReference type="SAM" id="MobiDB-lite"/>
    </source>
</evidence>
<reference evidence="3" key="2">
    <citation type="submission" date="2022-03" db="EMBL/GenBank/DDBJ databases">
        <title>Draft title - Genomic analysis of global carrot germplasm unveils the trajectory of domestication and the origin of high carotenoid orange carrot.</title>
        <authorList>
            <person name="Iorizzo M."/>
            <person name="Ellison S."/>
            <person name="Senalik D."/>
            <person name="Macko-Podgorni A."/>
            <person name="Grzebelus D."/>
            <person name="Bostan H."/>
            <person name="Rolling W."/>
            <person name="Curaba J."/>
            <person name="Simon P."/>
        </authorList>
    </citation>
    <scope>NUCLEOTIDE SEQUENCE</scope>
    <source>
        <tissue evidence="3">Leaf</tissue>
    </source>
</reference>
<keyword evidence="4" id="KW-1185">Reference proteome</keyword>
<feature type="region of interest" description="Disordered" evidence="1">
    <location>
        <begin position="246"/>
        <end position="300"/>
    </location>
</feature>
<keyword evidence="2" id="KW-0812">Transmembrane</keyword>
<accession>A0A175YC17</accession>
<protein>
    <submittedName>
        <fullName evidence="3">Uncharacterized protein</fullName>
    </submittedName>
</protein>
<dbReference type="Proteomes" id="UP000077755">
    <property type="component" value="Chromosome 6"/>
</dbReference>
<evidence type="ECO:0000256" key="2">
    <source>
        <dbReference type="SAM" id="Phobius"/>
    </source>
</evidence>
<feature type="transmembrane region" description="Helical" evidence="2">
    <location>
        <begin position="7"/>
        <end position="29"/>
    </location>
</feature>